<evidence type="ECO:0000256" key="3">
    <source>
        <dbReference type="ARBA" id="ARBA00022679"/>
    </source>
</evidence>
<dbReference type="EMBL" id="LLYB01000083">
    <property type="protein sequence ID" value="KRR21022.1"/>
    <property type="molecule type" value="Genomic_DNA"/>
</dbReference>
<dbReference type="InterPro" id="IPR029063">
    <property type="entry name" value="SAM-dependent_MTases_sf"/>
</dbReference>
<dbReference type="InterPro" id="IPR002052">
    <property type="entry name" value="DNA_methylase_N6_adenine_CS"/>
</dbReference>
<dbReference type="PROSITE" id="PS00092">
    <property type="entry name" value="N6_MTASE"/>
    <property type="match status" value="1"/>
</dbReference>
<evidence type="ECO:0000313" key="7">
    <source>
        <dbReference type="EMBL" id="KRR21022.1"/>
    </source>
</evidence>
<dbReference type="Pfam" id="PF01555">
    <property type="entry name" value="N6_N4_Mtase"/>
    <property type="match status" value="1"/>
</dbReference>
<evidence type="ECO:0000256" key="4">
    <source>
        <dbReference type="ARBA" id="ARBA00047942"/>
    </source>
</evidence>
<dbReference type="PRINTS" id="PR00508">
    <property type="entry name" value="S21N4MTFRASE"/>
</dbReference>
<dbReference type="GO" id="GO:0032259">
    <property type="term" value="P:methylation"/>
    <property type="evidence" value="ECO:0007669"/>
    <property type="project" value="UniProtKB-KW"/>
</dbReference>
<dbReference type="AlphaFoldDB" id="A0A0R3MN61"/>
<gene>
    <name evidence="7" type="ORF">CQ14_35970</name>
</gene>
<comment type="similarity">
    <text evidence="1 5">Belongs to the N(4)/N(6)-methyltransferase family.</text>
</comment>
<evidence type="ECO:0000256" key="2">
    <source>
        <dbReference type="ARBA" id="ARBA00022603"/>
    </source>
</evidence>
<evidence type="ECO:0000256" key="1">
    <source>
        <dbReference type="ARBA" id="ARBA00006594"/>
    </source>
</evidence>
<dbReference type="NCBIfam" id="NF010253">
    <property type="entry name" value="PRK13699.1"/>
    <property type="match status" value="1"/>
</dbReference>
<dbReference type="SUPFAM" id="SSF53335">
    <property type="entry name" value="S-adenosyl-L-methionine-dependent methyltransferases"/>
    <property type="match status" value="1"/>
</dbReference>
<dbReference type="PANTHER" id="PTHR13370">
    <property type="entry name" value="RNA METHYLASE-RELATED"/>
    <property type="match status" value="1"/>
</dbReference>
<name>A0A0R3MN61_9BRAD</name>
<comment type="caution">
    <text evidence="7">The sequence shown here is derived from an EMBL/GenBank/DDBJ whole genome shotgun (WGS) entry which is preliminary data.</text>
</comment>
<reference evidence="7 8" key="1">
    <citation type="submission" date="2014-03" db="EMBL/GenBank/DDBJ databases">
        <title>Bradyrhizobium valentinum sp. nov., isolated from effective nodules of Lupinus mariae-josephae, a lupine endemic of basic-lime soils in Eastern Spain.</title>
        <authorList>
            <person name="Duran D."/>
            <person name="Rey L."/>
            <person name="Navarro A."/>
            <person name="Busquets A."/>
            <person name="Imperial J."/>
            <person name="Ruiz-Argueso T."/>
        </authorList>
    </citation>
    <scope>NUCLEOTIDE SEQUENCE [LARGE SCALE GENOMIC DNA]</scope>
    <source>
        <strain evidence="7 8">CCBAU 23086</strain>
    </source>
</reference>
<comment type="catalytic activity">
    <reaction evidence="4">
        <text>a 2'-deoxyadenosine in DNA + S-adenosyl-L-methionine = an N(6)-methyl-2'-deoxyadenosine in DNA + S-adenosyl-L-homocysteine + H(+)</text>
        <dbReference type="Rhea" id="RHEA:15197"/>
        <dbReference type="Rhea" id="RHEA-COMP:12418"/>
        <dbReference type="Rhea" id="RHEA-COMP:12419"/>
        <dbReference type="ChEBI" id="CHEBI:15378"/>
        <dbReference type="ChEBI" id="CHEBI:57856"/>
        <dbReference type="ChEBI" id="CHEBI:59789"/>
        <dbReference type="ChEBI" id="CHEBI:90615"/>
        <dbReference type="ChEBI" id="CHEBI:90616"/>
        <dbReference type="EC" id="2.1.1.72"/>
    </reaction>
</comment>
<dbReference type="GO" id="GO:0005737">
    <property type="term" value="C:cytoplasm"/>
    <property type="evidence" value="ECO:0007669"/>
    <property type="project" value="TreeGrafter"/>
</dbReference>
<protein>
    <recommendedName>
        <fullName evidence="5">Methyltransferase</fullName>
        <ecNumber evidence="5">2.1.1.-</ecNumber>
    </recommendedName>
</protein>
<evidence type="ECO:0000313" key="8">
    <source>
        <dbReference type="Proteomes" id="UP000051660"/>
    </source>
</evidence>
<dbReference type="InterPro" id="IPR002941">
    <property type="entry name" value="DNA_methylase_N4/N6"/>
</dbReference>
<dbReference type="Proteomes" id="UP000051660">
    <property type="component" value="Unassembled WGS sequence"/>
</dbReference>
<sequence length="209" mass="23395">MESASVDFILTDPPYLCRYRSRDGQTIANDDRDGWLEPAFAEMYRVLKPGSLCLSFYGWNAADKFIGAWRAAGFRMVGHIVFTKRYASSSRFVQSKHEMAYLLAKGDPSRPLQPIDDVRDWHYTGNRLHPTQKPIKVLQPLIEAFCPARGLVLDPFCGSGSTLVAAQMTGRAYAGIELDARHCETARFRVAANETLPTKKSKFFALAAP</sequence>
<keyword evidence="2 7" id="KW-0489">Methyltransferase</keyword>
<feature type="domain" description="DNA methylase N-4/N-6" evidence="6">
    <location>
        <begin position="6"/>
        <end position="186"/>
    </location>
</feature>
<dbReference type="PANTHER" id="PTHR13370:SF3">
    <property type="entry name" value="TRNA (GUANINE(10)-N2)-METHYLTRANSFERASE HOMOLOG"/>
    <property type="match status" value="1"/>
</dbReference>
<keyword evidence="3 7" id="KW-0808">Transferase</keyword>
<organism evidence="7 8">
    <name type="scientific">Bradyrhizobium lablabi</name>
    <dbReference type="NCBI Taxonomy" id="722472"/>
    <lineage>
        <taxon>Bacteria</taxon>
        <taxon>Pseudomonadati</taxon>
        <taxon>Pseudomonadota</taxon>
        <taxon>Alphaproteobacteria</taxon>
        <taxon>Hyphomicrobiales</taxon>
        <taxon>Nitrobacteraceae</taxon>
        <taxon>Bradyrhizobium</taxon>
    </lineage>
</organism>
<proteinExistence type="inferred from homology"/>
<evidence type="ECO:0000259" key="6">
    <source>
        <dbReference type="Pfam" id="PF01555"/>
    </source>
</evidence>
<dbReference type="InterPro" id="IPR001091">
    <property type="entry name" value="RM_Methyltransferase"/>
</dbReference>
<dbReference type="EC" id="2.1.1.-" evidence="5"/>
<dbReference type="GO" id="GO:0003677">
    <property type="term" value="F:DNA binding"/>
    <property type="evidence" value="ECO:0007669"/>
    <property type="project" value="InterPro"/>
</dbReference>
<accession>A0A0R3MN61</accession>
<dbReference type="Gene3D" id="3.40.50.150">
    <property type="entry name" value="Vaccinia Virus protein VP39"/>
    <property type="match status" value="1"/>
</dbReference>
<evidence type="ECO:0000256" key="5">
    <source>
        <dbReference type="RuleBase" id="RU362026"/>
    </source>
</evidence>
<dbReference type="GO" id="GO:0008170">
    <property type="term" value="F:N-methyltransferase activity"/>
    <property type="evidence" value="ECO:0007669"/>
    <property type="project" value="InterPro"/>
</dbReference>
<dbReference type="GO" id="GO:0009007">
    <property type="term" value="F:site-specific DNA-methyltransferase (adenine-specific) activity"/>
    <property type="evidence" value="ECO:0007669"/>
    <property type="project" value="UniProtKB-EC"/>
</dbReference>